<sequence>MEFGQQKIRGLAAQAYLNTILRYLGEKFGLCGASAAQKIRTEELLCEIYDVRNGMIDLVYPFKNVCRDKGEFDAKAQAEENKEACLGRFYSAYDRHNKRVGFAVARHLGVPDEKSQALLVSLNGAGEVSRGNGFLAPSK</sequence>
<organism evidence="1 2">
    <name type="scientific">Symbiodinium pilosum</name>
    <name type="common">Dinoflagellate</name>
    <dbReference type="NCBI Taxonomy" id="2952"/>
    <lineage>
        <taxon>Eukaryota</taxon>
        <taxon>Sar</taxon>
        <taxon>Alveolata</taxon>
        <taxon>Dinophyceae</taxon>
        <taxon>Suessiales</taxon>
        <taxon>Symbiodiniaceae</taxon>
        <taxon>Symbiodinium</taxon>
    </lineage>
</organism>
<dbReference type="OrthoDB" id="410118at2759"/>
<accession>A0A812J1D3</accession>
<reference evidence="1" key="1">
    <citation type="submission" date="2021-02" db="EMBL/GenBank/DDBJ databases">
        <authorList>
            <person name="Dougan E. K."/>
            <person name="Rhodes N."/>
            <person name="Thang M."/>
            <person name="Chan C."/>
        </authorList>
    </citation>
    <scope>NUCLEOTIDE SEQUENCE</scope>
</reference>
<evidence type="ECO:0000313" key="2">
    <source>
        <dbReference type="Proteomes" id="UP000649617"/>
    </source>
</evidence>
<comment type="caution">
    <text evidence="1">The sequence shown here is derived from an EMBL/GenBank/DDBJ whole genome shotgun (WGS) entry which is preliminary data.</text>
</comment>
<dbReference type="AlphaFoldDB" id="A0A812J1D3"/>
<gene>
    <name evidence="1" type="primary">Gstm5</name>
    <name evidence="1" type="ORF">SPIL2461_LOCUS1208</name>
</gene>
<dbReference type="Proteomes" id="UP000649617">
    <property type="component" value="Unassembled WGS sequence"/>
</dbReference>
<name>A0A812J1D3_SYMPI</name>
<dbReference type="Gene3D" id="3.40.30.10">
    <property type="entry name" value="Glutaredoxin"/>
    <property type="match status" value="1"/>
</dbReference>
<dbReference type="EMBL" id="CAJNIZ010001157">
    <property type="protein sequence ID" value="CAE7184070.1"/>
    <property type="molecule type" value="Genomic_DNA"/>
</dbReference>
<protein>
    <submittedName>
        <fullName evidence="1">Gstm5 protein</fullName>
    </submittedName>
</protein>
<dbReference type="Gene3D" id="1.20.1050.10">
    <property type="match status" value="1"/>
</dbReference>
<keyword evidence="2" id="KW-1185">Reference proteome</keyword>
<evidence type="ECO:0000313" key="1">
    <source>
        <dbReference type="EMBL" id="CAE7184070.1"/>
    </source>
</evidence>
<proteinExistence type="predicted"/>